<sequence length="99" mass="11310">MPRLLEEVKASLEEPLSEEEFGRGMDSLNSGKSRGPDRLVSLDSRLDQLMAGYHCDPDAQPACNYFLRCMARYIEEFMQQECVPEWLSQLEPVAALKEL</sequence>
<reference evidence="1" key="1">
    <citation type="submission" date="2020-05" db="EMBL/GenBank/DDBJ databases">
        <title>Large-scale comparative analyses of tick genomes elucidate their genetic diversity and vector capacities.</title>
        <authorList>
            <person name="Jia N."/>
            <person name="Wang J."/>
            <person name="Shi W."/>
            <person name="Du L."/>
            <person name="Sun Y."/>
            <person name="Zhan W."/>
            <person name="Jiang J."/>
            <person name="Wang Q."/>
            <person name="Zhang B."/>
            <person name="Ji P."/>
            <person name="Sakyi L.B."/>
            <person name="Cui X."/>
            <person name="Yuan T."/>
            <person name="Jiang B."/>
            <person name="Yang W."/>
            <person name="Lam T.T.-Y."/>
            <person name="Chang Q."/>
            <person name="Ding S."/>
            <person name="Wang X."/>
            <person name="Zhu J."/>
            <person name="Ruan X."/>
            <person name="Zhao L."/>
            <person name="Wei J."/>
            <person name="Que T."/>
            <person name="Du C."/>
            <person name="Cheng J."/>
            <person name="Dai P."/>
            <person name="Han X."/>
            <person name="Huang E."/>
            <person name="Gao Y."/>
            <person name="Liu J."/>
            <person name="Shao H."/>
            <person name="Ye R."/>
            <person name="Li L."/>
            <person name="Wei W."/>
            <person name="Wang X."/>
            <person name="Wang C."/>
            <person name="Yang T."/>
            <person name="Huo Q."/>
            <person name="Li W."/>
            <person name="Guo W."/>
            <person name="Chen H."/>
            <person name="Zhou L."/>
            <person name="Ni X."/>
            <person name="Tian J."/>
            <person name="Zhou Y."/>
            <person name="Sheng Y."/>
            <person name="Liu T."/>
            <person name="Pan Y."/>
            <person name="Xia L."/>
            <person name="Li J."/>
            <person name="Zhao F."/>
            <person name="Cao W."/>
        </authorList>
    </citation>
    <scope>NUCLEOTIDE SEQUENCE</scope>
    <source>
        <strain evidence="1">Hyas-2018</strain>
    </source>
</reference>
<proteinExistence type="predicted"/>
<gene>
    <name evidence="1" type="ORF">HPB50_006957</name>
</gene>
<name>A0ACB7TFZ5_HYAAI</name>
<evidence type="ECO:0000313" key="1">
    <source>
        <dbReference type="EMBL" id="KAH6945036.1"/>
    </source>
</evidence>
<dbReference type="Proteomes" id="UP000821845">
    <property type="component" value="Chromosome 1"/>
</dbReference>
<comment type="caution">
    <text evidence="1">The sequence shown here is derived from an EMBL/GenBank/DDBJ whole genome shotgun (WGS) entry which is preliminary data.</text>
</comment>
<organism evidence="1 2">
    <name type="scientific">Hyalomma asiaticum</name>
    <name type="common">Tick</name>
    <dbReference type="NCBI Taxonomy" id="266040"/>
    <lineage>
        <taxon>Eukaryota</taxon>
        <taxon>Metazoa</taxon>
        <taxon>Ecdysozoa</taxon>
        <taxon>Arthropoda</taxon>
        <taxon>Chelicerata</taxon>
        <taxon>Arachnida</taxon>
        <taxon>Acari</taxon>
        <taxon>Parasitiformes</taxon>
        <taxon>Ixodida</taxon>
        <taxon>Ixodoidea</taxon>
        <taxon>Ixodidae</taxon>
        <taxon>Hyalomminae</taxon>
        <taxon>Hyalomma</taxon>
    </lineage>
</organism>
<keyword evidence="2" id="KW-1185">Reference proteome</keyword>
<dbReference type="EMBL" id="CM023481">
    <property type="protein sequence ID" value="KAH6945036.1"/>
    <property type="molecule type" value="Genomic_DNA"/>
</dbReference>
<protein>
    <submittedName>
        <fullName evidence="1">Uncharacterized protein</fullName>
    </submittedName>
</protein>
<evidence type="ECO:0000313" key="2">
    <source>
        <dbReference type="Proteomes" id="UP000821845"/>
    </source>
</evidence>
<accession>A0ACB7TFZ5</accession>